<proteinExistence type="inferred from homology"/>
<dbReference type="InterPro" id="IPR051483">
    <property type="entry name" value="MAP7_domain-containing"/>
</dbReference>
<dbReference type="Pfam" id="PF05672">
    <property type="entry name" value="MAP7"/>
    <property type="match status" value="1"/>
</dbReference>
<dbReference type="Proteomes" id="UP000829720">
    <property type="component" value="Unassembled WGS sequence"/>
</dbReference>
<evidence type="ECO:0000256" key="4">
    <source>
        <dbReference type="ARBA" id="ARBA00023054"/>
    </source>
</evidence>
<feature type="compositionally biased region" description="Basic and acidic residues" evidence="6">
    <location>
        <begin position="212"/>
        <end position="221"/>
    </location>
</feature>
<feature type="chain" id="PRO_5035798216" evidence="7">
    <location>
        <begin position="19"/>
        <end position="524"/>
    </location>
</feature>
<gene>
    <name evidence="8" type="ORF">AGOR_G00141870</name>
</gene>
<feature type="region of interest" description="Disordered" evidence="6">
    <location>
        <begin position="63"/>
        <end position="221"/>
    </location>
</feature>
<feature type="compositionally biased region" description="Basic and acidic residues" evidence="6">
    <location>
        <begin position="151"/>
        <end position="193"/>
    </location>
</feature>
<comment type="caution">
    <text evidence="8">The sequence shown here is derived from an EMBL/GenBank/DDBJ whole genome shotgun (WGS) entry which is preliminary data.</text>
</comment>
<feature type="compositionally biased region" description="Polar residues" evidence="6">
    <location>
        <begin position="103"/>
        <end position="114"/>
    </location>
</feature>
<dbReference type="InterPro" id="IPR008604">
    <property type="entry name" value="MAP7_fam"/>
</dbReference>
<evidence type="ECO:0000256" key="7">
    <source>
        <dbReference type="SAM" id="SignalP"/>
    </source>
</evidence>
<dbReference type="PANTHER" id="PTHR15073">
    <property type="entry name" value="MICROTUBULE-ASSOCIATED PROTEIN"/>
    <property type="match status" value="1"/>
</dbReference>
<keyword evidence="9" id="KW-1185">Reference proteome</keyword>
<keyword evidence="5" id="KW-0206">Cytoskeleton</keyword>
<feature type="compositionally biased region" description="Polar residues" evidence="6">
    <location>
        <begin position="122"/>
        <end position="132"/>
    </location>
</feature>
<feature type="compositionally biased region" description="Basic and acidic residues" evidence="6">
    <location>
        <begin position="348"/>
        <end position="360"/>
    </location>
</feature>
<dbReference type="GO" id="GO:0000226">
    <property type="term" value="P:microtubule cytoskeleton organization"/>
    <property type="evidence" value="ECO:0007669"/>
    <property type="project" value="InterPro"/>
</dbReference>
<evidence type="ECO:0000313" key="9">
    <source>
        <dbReference type="Proteomes" id="UP000829720"/>
    </source>
</evidence>
<evidence type="ECO:0000256" key="1">
    <source>
        <dbReference type="ARBA" id="ARBA00004245"/>
    </source>
</evidence>
<dbReference type="OrthoDB" id="8897990at2759"/>
<keyword evidence="7" id="KW-0732">Signal</keyword>
<evidence type="ECO:0000256" key="5">
    <source>
        <dbReference type="ARBA" id="ARBA00023212"/>
    </source>
</evidence>
<protein>
    <submittedName>
        <fullName evidence="8">Uncharacterized protein</fullName>
    </submittedName>
</protein>
<accession>A0A8T3D0T6</accession>
<feature type="signal peptide" evidence="7">
    <location>
        <begin position="1"/>
        <end position="18"/>
    </location>
</feature>
<keyword evidence="3" id="KW-0963">Cytoplasm</keyword>
<evidence type="ECO:0000313" key="8">
    <source>
        <dbReference type="EMBL" id="KAI1891253.1"/>
    </source>
</evidence>
<feature type="region of interest" description="Disordered" evidence="6">
    <location>
        <begin position="348"/>
        <end position="368"/>
    </location>
</feature>
<evidence type="ECO:0000256" key="6">
    <source>
        <dbReference type="SAM" id="MobiDB-lite"/>
    </source>
</evidence>
<dbReference type="PANTHER" id="PTHR15073:SF3">
    <property type="entry name" value="MAP7 DOMAIN-CONTAINING PROTEIN 2"/>
    <property type="match status" value="1"/>
</dbReference>
<keyword evidence="4" id="KW-0175">Coiled coil</keyword>
<name>A0A8T3D0T6_9TELE</name>
<organism evidence="8 9">
    <name type="scientific">Albula goreensis</name>
    <dbReference type="NCBI Taxonomy" id="1534307"/>
    <lineage>
        <taxon>Eukaryota</taxon>
        <taxon>Metazoa</taxon>
        <taxon>Chordata</taxon>
        <taxon>Craniata</taxon>
        <taxon>Vertebrata</taxon>
        <taxon>Euteleostomi</taxon>
        <taxon>Actinopterygii</taxon>
        <taxon>Neopterygii</taxon>
        <taxon>Teleostei</taxon>
        <taxon>Albuliformes</taxon>
        <taxon>Albulidae</taxon>
        <taxon>Albula</taxon>
    </lineage>
</organism>
<evidence type="ECO:0000256" key="3">
    <source>
        <dbReference type="ARBA" id="ARBA00022490"/>
    </source>
</evidence>
<sequence length="524" mass="58823">MGSQEFSYLLFHCPLSLASLLLVILDNVDPKGKRQVKDLVSYYGFVMVAPLSRLDHGKTSIAAKESGGAATPPEIPQREIQGRGRGAVSPCSSTPQRRAESPATPTRGSSPRAQSKTRRIRSTNGRAQSPCTGGQYPPSPMRNGATTPGTEEEKGAREVRGHGSLERKASKTDTPERKMAKSSSRDLNVDRSAESPVTPTGKPVAGTTDAEEASRLLAERRRQARLQKELEEKQRREQEEEERLRLEELRKRQAEERARQEEEERRAAEERQRQEQERRRCEEEEKRQRERRWLELQAQLEREREETEQQARREVERLRQERELIKLQEEQERLQRKKRIEEIMKRTRKTDTEVKKEAMRMEPPSPVSLLHPLPSPLARSSGVTQVNGQVGGQVHSTWLKTSTMPLAPSPVGPLISLGNLEVRGGGVDEFPDEVQSMDVSPIAKEDLVSIPEFSPVNEVTPISTSNARALEDLMDLTGQVGYPKTSPAVPLGDCNKNLIEGFSSSTETQLIQSLSSASEKLNIQ</sequence>
<dbReference type="EMBL" id="JAERUA010000013">
    <property type="protein sequence ID" value="KAI1891253.1"/>
    <property type="molecule type" value="Genomic_DNA"/>
</dbReference>
<comment type="similarity">
    <text evidence="2">Belongs to the MAP7 family.</text>
</comment>
<dbReference type="AlphaFoldDB" id="A0A8T3D0T6"/>
<reference evidence="8" key="1">
    <citation type="submission" date="2021-01" db="EMBL/GenBank/DDBJ databases">
        <authorList>
            <person name="Zahm M."/>
            <person name="Roques C."/>
            <person name="Cabau C."/>
            <person name="Klopp C."/>
            <person name="Donnadieu C."/>
            <person name="Jouanno E."/>
            <person name="Lampietro C."/>
            <person name="Louis A."/>
            <person name="Herpin A."/>
            <person name="Echchiki A."/>
            <person name="Berthelot C."/>
            <person name="Parey E."/>
            <person name="Roest-Crollius H."/>
            <person name="Braasch I."/>
            <person name="Postlethwait J."/>
            <person name="Bobe J."/>
            <person name="Montfort J."/>
            <person name="Bouchez O."/>
            <person name="Begum T."/>
            <person name="Mejri S."/>
            <person name="Adams A."/>
            <person name="Chen W.-J."/>
            <person name="Guiguen Y."/>
        </authorList>
    </citation>
    <scope>NUCLEOTIDE SEQUENCE</scope>
    <source>
        <tissue evidence="8">Blood</tissue>
    </source>
</reference>
<dbReference type="GO" id="GO:0015630">
    <property type="term" value="C:microtubule cytoskeleton"/>
    <property type="evidence" value="ECO:0007669"/>
    <property type="project" value="InterPro"/>
</dbReference>
<comment type="subcellular location">
    <subcellularLocation>
        <location evidence="1">Cytoplasm</location>
        <location evidence="1">Cytoskeleton</location>
    </subcellularLocation>
</comment>
<feature type="region of interest" description="Disordered" evidence="6">
    <location>
        <begin position="249"/>
        <end position="287"/>
    </location>
</feature>
<evidence type="ECO:0000256" key="2">
    <source>
        <dbReference type="ARBA" id="ARBA00007525"/>
    </source>
</evidence>